<dbReference type="InterPro" id="IPR036291">
    <property type="entry name" value="NAD(P)-bd_dom_sf"/>
</dbReference>
<evidence type="ECO:0000313" key="5">
    <source>
        <dbReference type="Proteomes" id="UP000190130"/>
    </source>
</evidence>
<dbReference type="Gene3D" id="3.40.50.720">
    <property type="entry name" value="NAD(P)-binding Rossmann-like Domain"/>
    <property type="match status" value="1"/>
</dbReference>
<dbReference type="PANTHER" id="PTHR42879">
    <property type="entry name" value="3-OXOACYL-(ACYL-CARRIER-PROTEIN) REDUCTASE"/>
    <property type="match status" value="1"/>
</dbReference>
<gene>
    <name evidence="2" type="ORF">ARD30_18005</name>
    <name evidence="3" type="ORF">SAMN05660750_02620</name>
</gene>
<dbReference type="Pfam" id="PF13561">
    <property type="entry name" value="adh_short_C2"/>
    <property type="match status" value="1"/>
</dbReference>
<dbReference type="SUPFAM" id="SSF51735">
    <property type="entry name" value="NAD(P)-binding Rossmann-fold domains"/>
    <property type="match status" value="1"/>
</dbReference>
<dbReference type="InterPro" id="IPR050259">
    <property type="entry name" value="SDR"/>
</dbReference>
<dbReference type="PRINTS" id="PR00081">
    <property type="entry name" value="GDHRDH"/>
</dbReference>
<dbReference type="RefSeq" id="WP_055729304.1">
    <property type="nucleotide sequence ID" value="NZ_FUYX01000006.1"/>
</dbReference>
<dbReference type="Proteomes" id="UP000190130">
    <property type="component" value="Unassembled WGS sequence"/>
</dbReference>
<evidence type="ECO:0000256" key="1">
    <source>
        <dbReference type="ARBA" id="ARBA00006484"/>
    </source>
</evidence>
<dbReference type="OrthoDB" id="9793325at2"/>
<dbReference type="AlphaFoldDB" id="A0A0Q3M1D4"/>
<organism evidence="2 4">
    <name type="scientific">Bosea thiooxidans</name>
    <dbReference type="NCBI Taxonomy" id="53254"/>
    <lineage>
        <taxon>Bacteria</taxon>
        <taxon>Pseudomonadati</taxon>
        <taxon>Pseudomonadota</taxon>
        <taxon>Alphaproteobacteria</taxon>
        <taxon>Hyphomicrobiales</taxon>
        <taxon>Boseaceae</taxon>
        <taxon>Bosea</taxon>
    </lineage>
</organism>
<evidence type="ECO:0000313" key="4">
    <source>
        <dbReference type="Proteomes" id="UP000051562"/>
    </source>
</evidence>
<proteinExistence type="inferred from homology"/>
<dbReference type="EMBL" id="LMAR01000049">
    <property type="protein sequence ID" value="KQK29473.1"/>
    <property type="molecule type" value="Genomic_DNA"/>
</dbReference>
<dbReference type="InterPro" id="IPR002347">
    <property type="entry name" value="SDR_fam"/>
</dbReference>
<dbReference type="EMBL" id="FUYX01000006">
    <property type="protein sequence ID" value="SKB84680.1"/>
    <property type="molecule type" value="Genomic_DNA"/>
</dbReference>
<accession>A0A0Q3M1D4</accession>
<dbReference type="Proteomes" id="UP000051562">
    <property type="component" value="Unassembled WGS sequence"/>
</dbReference>
<comment type="similarity">
    <text evidence="1">Belongs to the short-chain dehydrogenases/reductases (SDR) family.</text>
</comment>
<sequence length="250" mass="26012">MARSLSGRVALITGAARGIGLAIATRLAEAGAHAIIHDRDAAAATAASADLRARGLAASSLIADLAEASAPSAMAAELKGSGAEPDILVLCASVETLETWDAVSESAMAAQTEINLHATLRLLQAFLPGMLARGFGRVIAIGSVQETRPNPTHFYYAATKIAQTNMILNLARTTQAPDVTFNILKPGAVLTDRNRAVLAQPEREEQVRARIPLGRLGKPEDCAGLALLICLPEGSYINGAEIAVDGGMRL</sequence>
<evidence type="ECO:0000313" key="3">
    <source>
        <dbReference type="EMBL" id="SKB84680.1"/>
    </source>
</evidence>
<keyword evidence="4" id="KW-1185">Reference proteome</keyword>
<protein>
    <submittedName>
        <fullName evidence="3">NAD(P)-dependent dehydrogenase, short-chain alcohol dehydrogenase family</fullName>
    </submittedName>
</protein>
<dbReference type="CDD" id="cd05233">
    <property type="entry name" value="SDR_c"/>
    <property type="match status" value="1"/>
</dbReference>
<reference evidence="3 5" key="2">
    <citation type="submission" date="2017-02" db="EMBL/GenBank/DDBJ databases">
        <authorList>
            <person name="Peterson S.W."/>
        </authorList>
    </citation>
    <scope>NUCLEOTIDE SEQUENCE [LARGE SCALE GENOMIC DNA]</scope>
    <source>
        <strain evidence="3 5">DSM 9653</strain>
    </source>
</reference>
<dbReference type="STRING" id="53254.SAMN05660750_02620"/>
<evidence type="ECO:0000313" key="2">
    <source>
        <dbReference type="EMBL" id="KQK29473.1"/>
    </source>
</evidence>
<name>A0A0Q3M1D4_9HYPH</name>
<reference evidence="2 4" key="1">
    <citation type="submission" date="2015-10" db="EMBL/GenBank/DDBJ databases">
        <title>Draft genome of Bosea thiooxidans.</title>
        <authorList>
            <person name="Wang X."/>
        </authorList>
    </citation>
    <scope>NUCLEOTIDE SEQUENCE [LARGE SCALE GENOMIC DNA]</scope>
    <source>
        <strain evidence="2 4">CGMCC 9174</strain>
    </source>
</reference>